<sequence>ISRDDRGGSDAKGTLGVGVEGAIVDDVDGICITMVGLALKTSLIGDVTDGETSTREDVLIGVDDVRGGDEM</sequence>
<proteinExistence type="predicted"/>
<evidence type="ECO:0000313" key="1">
    <source>
        <dbReference type="EMBL" id="KAH9331362.1"/>
    </source>
</evidence>
<protein>
    <submittedName>
        <fullName evidence="1">Uncharacterized protein</fullName>
    </submittedName>
</protein>
<keyword evidence="2" id="KW-1185">Reference proteome</keyword>
<feature type="non-terminal residue" evidence="1">
    <location>
        <position position="1"/>
    </location>
</feature>
<gene>
    <name evidence="1" type="ORF">KI387_003470</name>
</gene>
<organism evidence="1 2">
    <name type="scientific">Taxus chinensis</name>
    <name type="common">Chinese yew</name>
    <name type="synonym">Taxus wallichiana var. chinensis</name>
    <dbReference type="NCBI Taxonomy" id="29808"/>
    <lineage>
        <taxon>Eukaryota</taxon>
        <taxon>Viridiplantae</taxon>
        <taxon>Streptophyta</taxon>
        <taxon>Embryophyta</taxon>
        <taxon>Tracheophyta</taxon>
        <taxon>Spermatophyta</taxon>
        <taxon>Pinopsida</taxon>
        <taxon>Pinidae</taxon>
        <taxon>Conifers II</taxon>
        <taxon>Cupressales</taxon>
        <taxon>Taxaceae</taxon>
        <taxon>Taxus</taxon>
    </lineage>
</organism>
<dbReference type="EMBL" id="JAHRHJ020000001">
    <property type="protein sequence ID" value="KAH9331362.1"/>
    <property type="molecule type" value="Genomic_DNA"/>
</dbReference>
<feature type="non-terminal residue" evidence="1">
    <location>
        <position position="71"/>
    </location>
</feature>
<reference evidence="1 2" key="1">
    <citation type="journal article" date="2021" name="Nat. Plants">
        <title>The Taxus genome provides insights into paclitaxel biosynthesis.</title>
        <authorList>
            <person name="Xiong X."/>
            <person name="Gou J."/>
            <person name="Liao Q."/>
            <person name="Li Y."/>
            <person name="Zhou Q."/>
            <person name="Bi G."/>
            <person name="Li C."/>
            <person name="Du R."/>
            <person name="Wang X."/>
            <person name="Sun T."/>
            <person name="Guo L."/>
            <person name="Liang H."/>
            <person name="Lu P."/>
            <person name="Wu Y."/>
            <person name="Zhang Z."/>
            <person name="Ro D.K."/>
            <person name="Shang Y."/>
            <person name="Huang S."/>
            <person name="Yan J."/>
        </authorList>
    </citation>
    <scope>NUCLEOTIDE SEQUENCE [LARGE SCALE GENOMIC DNA]</scope>
    <source>
        <strain evidence="1">Ta-2019</strain>
    </source>
</reference>
<name>A0AA38GYY6_TAXCH</name>
<dbReference type="AlphaFoldDB" id="A0AA38GYY6"/>
<dbReference type="Proteomes" id="UP000824469">
    <property type="component" value="Unassembled WGS sequence"/>
</dbReference>
<evidence type="ECO:0000313" key="2">
    <source>
        <dbReference type="Proteomes" id="UP000824469"/>
    </source>
</evidence>
<comment type="caution">
    <text evidence="1">The sequence shown here is derived from an EMBL/GenBank/DDBJ whole genome shotgun (WGS) entry which is preliminary data.</text>
</comment>
<accession>A0AA38GYY6</accession>